<evidence type="ECO:0000313" key="3">
    <source>
        <dbReference type="Proteomes" id="UP000326396"/>
    </source>
</evidence>
<dbReference type="PANTHER" id="PTHR21277">
    <property type="entry name" value="TRANSCRIPTIONAL ADAPTER 1"/>
    <property type="match status" value="1"/>
</dbReference>
<dbReference type="AlphaFoldDB" id="A0A5N6P5W2"/>
<feature type="compositionally biased region" description="Basic and acidic residues" evidence="1">
    <location>
        <begin position="120"/>
        <end position="134"/>
    </location>
</feature>
<reference evidence="2 3" key="1">
    <citation type="submission" date="2019-05" db="EMBL/GenBank/DDBJ databases">
        <title>Mikania micrantha, genome provides insights into the molecular mechanism of rapid growth.</title>
        <authorList>
            <person name="Liu B."/>
        </authorList>
    </citation>
    <scope>NUCLEOTIDE SEQUENCE [LARGE SCALE GENOMIC DNA]</scope>
    <source>
        <strain evidence="2">NLD-2019</strain>
        <tissue evidence="2">Leaf</tissue>
    </source>
</reference>
<evidence type="ECO:0000313" key="2">
    <source>
        <dbReference type="EMBL" id="KAD5960969.1"/>
    </source>
</evidence>
<dbReference type="GO" id="GO:0000124">
    <property type="term" value="C:SAGA complex"/>
    <property type="evidence" value="ECO:0007669"/>
    <property type="project" value="TreeGrafter"/>
</dbReference>
<dbReference type="OrthoDB" id="10264870at2759"/>
<protein>
    <recommendedName>
        <fullName evidence="4">Transcriptional coactivator Hfi1/Transcriptional adapter 1</fullName>
    </recommendedName>
</protein>
<proteinExistence type="predicted"/>
<dbReference type="InterPro" id="IPR024738">
    <property type="entry name" value="Hfi1/Tada1"/>
</dbReference>
<keyword evidence="3" id="KW-1185">Reference proteome</keyword>
<dbReference type="GO" id="GO:0006357">
    <property type="term" value="P:regulation of transcription by RNA polymerase II"/>
    <property type="evidence" value="ECO:0007669"/>
    <property type="project" value="TreeGrafter"/>
</dbReference>
<feature type="region of interest" description="Disordered" evidence="1">
    <location>
        <begin position="112"/>
        <end position="134"/>
    </location>
</feature>
<dbReference type="Pfam" id="PF12767">
    <property type="entry name" value="SAGA-Tad1"/>
    <property type="match status" value="1"/>
</dbReference>
<dbReference type="EMBL" id="SZYD01000006">
    <property type="protein sequence ID" value="KAD5960969.1"/>
    <property type="molecule type" value="Genomic_DNA"/>
</dbReference>
<dbReference type="PANTHER" id="PTHR21277:SF36">
    <property type="entry name" value="TRANSCRIPTIONAL COACTIVATOR HFI1_TRANSCRIPTIONAL ADAPTER 1"/>
    <property type="match status" value="1"/>
</dbReference>
<organism evidence="2 3">
    <name type="scientific">Mikania micrantha</name>
    <name type="common">bitter vine</name>
    <dbReference type="NCBI Taxonomy" id="192012"/>
    <lineage>
        <taxon>Eukaryota</taxon>
        <taxon>Viridiplantae</taxon>
        <taxon>Streptophyta</taxon>
        <taxon>Embryophyta</taxon>
        <taxon>Tracheophyta</taxon>
        <taxon>Spermatophyta</taxon>
        <taxon>Magnoliopsida</taxon>
        <taxon>eudicotyledons</taxon>
        <taxon>Gunneridae</taxon>
        <taxon>Pentapetalae</taxon>
        <taxon>asterids</taxon>
        <taxon>campanulids</taxon>
        <taxon>Asterales</taxon>
        <taxon>Asteraceae</taxon>
        <taxon>Asteroideae</taxon>
        <taxon>Heliantheae alliance</taxon>
        <taxon>Eupatorieae</taxon>
        <taxon>Mikania</taxon>
    </lineage>
</organism>
<evidence type="ECO:0008006" key="4">
    <source>
        <dbReference type="Google" id="ProtNLM"/>
    </source>
</evidence>
<comment type="caution">
    <text evidence="2">The sequence shown here is derived from an EMBL/GenBank/DDBJ whole genome shotgun (WGS) entry which is preliminary data.</text>
</comment>
<dbReference type="GO" id="GO:0003713">
    <property type="term" value="F:transcription coactivator activity"/>
    <property type="evidence" value="ECO:0007669"/>
    <property type="project" value="TreeGrafter"/>
</dbReference>
<dbReference type="Proteomes" id="UP000326396">
    <property type="component" value="Linkage Group LG14"/>
</dbReference>
<sequence>MPAVRHYSRINTVELKLQMERILGAQRSEKYFNLLTRYLSLKIQKSEFDKLCIRLIGRENIGLHNELIRAILKNAAVSKTPPPKQVNHDNPLTFKDPNGGLQSICREVFPQSPRKARTPNLHERKSKDRPIEPDETNHMVEFNSEQDASSLVGYRRIPIIAPYGINIHSNGMLKVSHNDSCSAYYTESCHYSGQFLSRSSLENRLKQKLKMKGLDVSMDSVDLLNIGLDSYLKRVVNPSLELARSRFLHTPRKRFAVSLLDLQMATMTNPKMLGEDWSIQLEKICSCGFDNK</sequence>
<accession>A0A5N6P5W2</accession>
<name>A0A5N6P5W2_9ASTR</name>
<gene>
    <name evidence="2" type="ORF">E3N88_12442</name>
</gene>
<evidence type="ECO:0000256" key="1">
    <source>
        <dbReference type="SAM" id="MobiDB-lite"/>
    </source>
</evidence>